<evidence type="ECO:0000313" key="2">
    <source>
        <dbReference type="EMBL" id="QEE15333.1"/>
    </source>
</evidence>
<accession>A0A5B9D8E5</accession>
<evidence type="ECO:0000313" key="3">
    <source>
        <dbReference type="Proteomes" id="UP000321408"/>
    </source>
</evidence>
<evidence type="ECO:0000256" key="1">
    <source>
        <dbReference type="SAM" id="Phobius"/>
    </source>
</evidence>
<feature type="transmembrane region" description="Helical" evidence="1">
    <location>
        <begin position="696"/>
        <end position="717"/>
    </location>
</feature>
<dbReference type="AlphaFoldDB" id="A0A5B9D8E5"/>
<proteinExistence type="predicted"/>
<name>A0A5B9D8E5_9ARCH</name>
<protein>
    <submittedName>
        <fullName evidence="2">Uncharacterized protein</fullName>
    </submittedName>
</protein>
<dbReference type="RefSeq" id="WP_147662247.1">
    <property type="nucleotide sequence ID" value="NZ_CP042905.2"/>
</dbReference>
<keyword evidence="1" id="KW-1133">Transmembrane helix</keyword>
<keyword evidence="1" id="KW-0812">Transmembrane</keyword>
<dbReference type="GeneID" id="41329155"/>
<dbReference type="KEGG" id="psyt:DSAG12_01158"/>
<sequence>MKNLKKKSIAILALFMISTFAGSMVSNATAEKSYVLPDDPDVLNAGLAQMFGMFREFGASGELLGEVLMMMFENFETMNATQEIDGVYVLNASVIKAQESGNFTYGEAQTEEYTPWGVYSLENATLTEDQDEYPYFLLNETGTIEYNKTEGVSITFIIWDDDGTFIDALDKLISTFKEFKMISEDDVPDEVAEEAALRAVISALTYFFIHVNDIITGDEVIVLNTIAFTNYVADFDGSIDANWYVTEEGVRTHSRLLIDALPTYDEDYTQIADYYRDEFMQYLLDENNFADGQKTQNYTSFSFDVIEIWLKEFQISIDSQAILGALAGEEGAEFFDDKTATDIFQELKLEFYVFTHHFQNWYLFDDNKFDKDYSNATTEIQDQAEAAVGNGVPDVLFEEIGTFEGEPVHAITDAEVVDYILFRGADSWEFKEPVYDAENNKMEWGIRAENLGFRVIPMGLNDDEISLTDAPVEYMEFMELGFSFEPENKKVVETDDYINAQGQETMGSAKVKLIQSFGQWDLDTDGKPFTPHLKNTSLDLTTVYMSTIFHFKLAIENKQIVDEGETPSAGLLNETNYDRDTHHIRVGDINQELPLADIDIAGPEYNQSGANTGDYPAETTIIPTVYAEFEGQSSETYEQEDTSIGQINATINIEFSTLIYAVSYPTFGMGNENYTTGDEIIHDPTFSVFITTINPGVIAIILVIGAVGLAGIAAVLITKKKNAQF</sequence>
<reference evidence="2 3" key="1">
    <citation type="journal article" date="2020" name="Nature">
        <title>Isolation of an archaeon at the prokaryote-eukaryote interface.</title>
        <authorList>
            <person name="Imachi H."/>
            <person name="Nobu M.K."/>
            <person name="Nakahara N."/>
            <person name="Morono Y."/>
            <person name="Ogawara M."/>
            <person name="Takaki Y."/>
            <person name="Takano Y."/>
            <person name="Uematsu K."/>
            <person name="Ikuta T."/>
            <person name="Ito M."/>
            <person name="Matsui Y."/>
            <person name="Miyazaki M."/>
            <person name="Murata K."/>
            <person name="Saito Y."/>
            <person name="Sakai S."/>
            <person name="Song C."/>
            <person name="Tasumi E."/>
            <person name="Yamanaka Y."/>
            <person name="Yamaguchi T."/>
            <person name="Kamagata Y."/>
            <person name="Tamaki H."/>
            <person name="Takai K."/>
        </authorList>
    </citation>
    <scope>NUCLEOTIDE SEQUENCE [LARGE SCALE GENOMIC DNA]</scope>
    <source>
        <strain evidence="2 3">MK-D1</strain>
    </source>
</reference>
<dbReference type="Proteomes" id="UP000321408">
    <property type="component" value="Chromosome"/>
</dbReference>
<keyword evidence="1" id="KW-0472">Membrane</keyword>
<keyword evidence="3" id="KW-1185">Reference proteome</keyword>
<gene>
    <name evidence="2" type="ORF">DSAG12_01158</name>
</gene>
<organism evidence="2 3">
    <name type="scientific">Promethearchaeum syntrophicum</name>
    <dbReference type="NCBI Taxonomy" id="2594042"/>
    <lineage>
        <taxon>Archaea</taxon>
        <taxon>Promethearchaeati</taxon>
        <taxon>Promethearchaeota</taxon>
        <taxon>Promethearchaeia</taxon>
        <taxon>Promethearchaeales</taxon>
        <taxon>Promethearchaeaceae</taxon>
        <taxon>Promethearchaeum</taxon>
    </lineage>
</organism>
<dbReference type="EMBL" id="CP042905">
    <property type="protein sequence ID" value="QEE15333.1"/>
    <property type="molecule type" value="Genomic_DNA"/>
</dbReference>
<reference evidence="2 3" key="2">
    <citation type="journal article" date="2024" name="Int. J. Syst. Evol. Microbiol.">
        <title>Promethearchaeum syntrophicum gen. nov., sp. nov., an anaerobic, obligately syntrophic archaeon, the first isolate of the lineage 'Asgard' archaea, and proposal of the new archaeal phylum Promethearchaeota phyl. nov. and kingdom Promethearchaeati regn. nov.</title>
        <authorList>
            <person name="Imachi H."/>
            <person name="Nobu M.K."/>
            <person name="Kato S."/>
            <person name="Takaki Y."/>
            <person name="Miyazaki M."/>
            <person name="Miyata M."/>
            <person name="Ogawara M."/>
            <person name="Saito Y."/>
            <person name="Sakai S."/>
            <person name="Tahara Y.O."/>
            <person name="Takano Y."/>
            <person name="Tasumi E."/>
            <person name="Uematsu K."/>
            <person name="Yoshimura T."/>
            <person name="Itoh T."/>
            <person name="Ohkuma M."/>
            <person name="Takai K."/>
        </authorList>
    </citation>
    <scope>NUCLEOTIDE SEQUENCE [LARGE SCALE GENOMIC DNA]</scope>
    <source>
        <strain evidence="2 3">MK-D1</strain>
    </source>
</reference>